<organism evidence="2 3">
    <name type="scientific">Candidatus Xianfuyuplasma coldseepsis</name>
    <dbReference type="NCBI Taxonomy" id="2782163"/>
    <lineage>
        <taxon>Bacteria</taxon>
        <taxon>Bacillati</taxon>
        <taxon>Mycoplasmatota</taxon>
        <taxon>Mollicutes</taxon>
        <taxon>Candidatus Izemoplasmatales</taxon>
        <taxon>Candidatus Izemoplasmataceae</taxon>
        <taxon>Candidatus Xianfuyuplasma</taxon>
    </lineage>
</organism>
<dbReference type="AlphaFoldDB" id="A0A7L7KU64"/>
<dbReference type="RefSeq" id="WP_258877652.1">
    <property type="nucleotide sequence ID" value="NZ_CP048914.1"/>
</dbReference>
<keyword evidence="1" id="KW-0812">Transmembrane</keyword>
<evidence type="ECO:0000256" key="1">
    <source>
        <dbReference type="SAM" id="Phobius"/>
    </source>
</evidence>
<keyword evidence="1" id="KW-1133">Transmembrane helix</keyword>
<dbReference type="EMBL" id="CP048914">
    <property type="protein sequence ID" value="QMS85842.1"/>
    <property type="molecule type" value="Genomic_DNA"/>
</dbReference>
<sequence>MMSPRKRYNIVYAILMAIIIVLFLVPLQNDMVDMLLGIFAVILTSVFTYTNRHDIPRKRRQEDHS</sequence>
<feature type="transmembrane region" description="Helical" evidence="1">
    <location>
        <begin position="31"/>
        <end position="50"/>
    </location>
</feature>
<feature type="transmembrane region" description="Helical" evidence="1">
    <location>
        <begin position="7"/>
        <end position="25"/>
    </location>
</feature>
<dbReference type="Proteomes" id="UP000514720">
    <property type="component" value="Chromosome"/>
</dbReference>
<keyword evidence="1" id="KW-0472">Membrane</keyword>
<protein>
    <submittedName>
        <fullName evidence="2">Uncharacterized protein</fullName>
    </submittedName>
</protein>
<accession>A0A7L7KU64</accession>
<keyword evidence="3" id="KW-1185">Reference proteome</keyword>
<name>A0A7L7KU64_9MOLU</name>
<dbReference type="KEGG" id="xcl:G4Z02_08810"/>
<proteinExistence type="predicted"/>
<evidence type="ECO:0000313" key="2">
    <source>
        <dbReference type="EMBL" id="QMS85842.1"/>
    </source>
</evidence>
<reference evidence="2 3" key="1">
    <citation type="submission" date="2020-02" db="EMBL/GenBank/DDBJ databases">
        <authorList>
            <person name="Zheng R.K."/>
            <person name="Sun C.M."/>
        </authorList>
    </citation>
    <scope>NUCLEOTIDE SEQUENCE [LARGE SCALE GENOMIC DNA]</scope>
    <source>
        <strain evidence="3">zrk13</strain>
    </source>
</reference>
<evidence type="ECO:0000313" key="3">
    <source>
        <dbReference type="Proteomes" id="UP000514720"/>
    </source>
</evidence>
<gene>
    <name evidence="2" type="ORF">G4Z02_08810</name>
</gene>